<organism evidence="1 2">
    <name type="scientific">Vermiconidia calcicola</name>
    <dbReference type="NCBI Taxonomy" id="1690605"/>
    <lineage>
        <taxon>Eukaryota</taxon>
        <taxon>Fungi</taxon>
        <taxon>Dikarya</taxon>
        <taxon>Ascomycota</taxon>
        <taxon>Pezizomycotina</taxon>
        <taxon>Dothideomycetes</taxon>
        <taxon>Dothideomycetidae</taxon>
        <taxon>Mycosphaerellales</taxon>
        <taxon>Extremaceae</taxon>
        <taxon>Vermiconidia</taxon>
    </lineage>
</organism>
<protein>
    <submittedName>
        <fullName evidence="1">Uncharacterized protein</fullName>
    </submittedName>
</protein>
<accession>A0ACC3NS27</accession>
<gene>
    <name evidence="1" type="ORF">LTR37_002573</name>
</gene>
<proteinExistence type="predicted"/>
<dbReference type="Proteomes" id="UP001281147">
    <property type="component" value="Unassembled WGS sequence"/>
</dbReference>
<evidence type="ECO:0000313" key="1">
    <source>
        <dbReference type="EMBL" id="KAK3722140.1"/>
    </source>
</evidence>
<reference evidence="1" key="1">
    <citation type="submission" date="2023-07" db="EMBL/GenBank/DDBJ databases">
        <title>Black Yeasts Isolated from many extreme environments.</title>
        <authorList>
            <person name="Coleine C."/>
            <person name="Stajich J.E."/>
            <person name="Selbmann L."/>
        </authorList>
    </citation>
    <scope>NUCLEOTIDE SEQUENCE</scope>
    <source>
        <strain evidence="1">CCFEE 5714</strain>
    </source>
</reference>
<comment type="caution">
    <text evidence="1">The sequence shown here is derived from an EMBL/GenBank/DDBJ whole genome shotgun (WGS) entry which is preliminary data.</text>
</comment>
<dbReference type="EMBL" id="JAUTXU010000014">
    <property type="protein sequence ID" value="KAK3722140.1"/>
    <property type="molecule type" value="Genomic_DNA"/>
</dbReference>
<keyword evidence="2" id="KW-1185">Reference proteome</keyword>
<evidence type="ECO:0000313" key="2">
    <source>
        <dbReference type="Proteomes" id="UP001281147"/>
    </source>
</evidence>
<sequence length="286" mass="32793">MSRPRQTARESAPSLGLPEPSYWYIDDEGRAYPASTPSDSDDDVLRRRDKQTARKSVRKRTPTPDLLLSDSEGEERILKRYFKAAREEEAEAPNGNAAKKRKISGSPPMVAVAETNQDLEAQIEELHEFIEAPLSIRKHLEARENAPKLLAAAIQHEMEEAGRDCENSSELSEALLPWLDEIYRLSRFPQTEALDLAIDAMSEFANTCCGDEEWWSEVQPYGRPADRPADFLFCSLIKQRLRRAPPWDATKIFEELASTWDLLREFDLQHGYFERTLAAIRKWQGR</sequence>
<name>A0ACC3NS27_9PEZI</name>